<feature type="domain" description="Flagellar hook protein FlgE D2" evidence="8">
    <location>
        <begin position="920"/>
        <end position="1087"/>
    </location>
</feature>
<evidence type="ECO:0000256" key="5">
    <source>
        <dbReference type="RuleBase" id="RU362116"/>
    </source>
</evidence>
<dbReference type="GO" id="GO:0005829">
    <property type="term" value="C:cytosol"/>
    <property type="evidence" value="ECO:0007669"/>
    <property type="project" value="TreeGrafter"/>
</dbReference>
<keyword evidence="10" id="KW-0969">Cilium</keyword>
<protein>
    <recommendedName>
        <fullName evidence="3 5">Flagellar hook protein FlgE</fullName>
    </recommendedName>
</protein>
<accession>A0A9X3EFQ8</accession>
<feature type="domain" description="Flagellar basal body rod protein N-terminal" evidence="6">
    <location>
        <begin position="4"/>
        <end position="33"/>
    </location>
</feature>
<dbReference type="SUPFAM" id="SSF117143">
    <property type="entry name" value="Flagellar hook protein flgE"/>
    <property type="match status" value="2"/>
</dbReference>
<comment type="similarity">
    <text evidence="2 5">Belongs to the flagella basal body rod proteins family.</text>
</comment>
<feature type="domain" description="Flagellar basal-body/hook protein C-terminal" evidence="7">
    <location>
        <begin position="1161"/>
        <end position="1205"/>
    </location>
</feature>
<keyword evidence="4 5" id="KW-0975">Bacterial flagellum</keyword>
<dbReference type="InterPro" id="IPR001444">
    <property type="entry name" value="Flag_bb_rod_N"/>
</dbReference>
<keyword evidence="10" id="KW-0282">Flagellum</keyword>
<dbReference type="PANTHER" id="PTHR30435">
    <property type="entry name" value="FLAGELLAR PROTEIN"/>
    <property type="match status" value="1"/>
</dbReference>
<evidence type="ECO:0000256" key="3">
    <source>
        <dbReference type="ARBA" id="ARBA00019015"/>
    </source>
</evidence>
<dbReference type="InterPro" id="IPR010930">
    <property type="entry name" value="Flg_bb/hook_C_dom"/>
</dbReference>
<comment type="subcellular location">
    <subcellularLocation>
        <location evidence="1 5">Bacterial flagellum basal body</location>
    </subcellularLocation>
</comment>
<keyword evidence="10" id="KW-0966">Cell projection</keyword>
<sequence length="1205" mass="124142">MAFNIGLSGIRAASTDLSVTGNNIANASTTGFKSSRTEFGDLYTTSLLGSGKAPVGSGVQVSNIRQEFSQGSISATDNVLDLAIDGNGFFVLDNQGIKTYSRSGIFSLDKEGYVVANNGSRLQGFMANSNGVVSGVIKDLQIEVANQAPRLTSVVNTQLNLDAGQKVLQEQGTTVSTTGLAIGSVDSGIISSTASTLAAAGQPTTAGTPASLSFSGDLATIAATGYGAISLDIDPGDGSGASTVTLTGGAAGGTTSDIIDDVQSALNNTFGSQQFVASEGSNGELVISRAGYGATTGTAFVVNNTTDWDTAFGANTGVVNGTAGSLLFVGNNPLTVDFTSVPGTSTTTRTTATPPLTMVGSTTGEFANLTANSIYGTQDFSASGGNVAAFTLAVGSGSTYPIVLSENTWTGSAPSSFNSVTTNEVIAEINAQIASYTATPDVVAVNNSGRIEFQVQAPAERGDYVQLADNSTTSVNLDLADLGFAVSNRFDPGVPPVLANNEFQLEVTSTTGEAAGPFTITIPTGTYASLDDLSNAIQQQIDVFIGAAGIADKVSVDAVGGQLVFTNLNTGSGEGIELYSTAAEPQALAALGFDSLFTVNGTDEIDRSNSFRINLTAPAPDTEGRSGSVVVSLNQEFRSVQEMASAINAQLNSQDADSYIGVQAFAAEVVPNTTPPQYKLEFRATEAGEESIISVTNITASGADISDEELFAALQVNPADSDLLTLGIEGVNNGYPETTATLVAPDGSETELLFPKYSEANEIVALLNQQPGITATASTQMTLPVAGYNSPGNDMQLTLNGQTLTSTSLSALADEINSYSETTLPGFSAEINDAGDLVINNAIGRDITLEMDSGVDSDSLIVLGSNLSSPAVLGGSASGPKAASVGGTVDIVLNEGYGLKDPNPALSGIFGTLSDSEFSPYVLNVFDPADPDTYNHATSLSVYDSQGNAHVMTQYFVKEPSTSGIGSGSSGDTEWAMYVMIDGKDVGDPDPTLDFPQNLEPTRARYTMYFNQDGSIDTTATGDLYVTNWDPLDSDGERNGALGSVNVLEGGLPLTDPATSSNFRIDLDGTTQYGASFSVNQVSQNGYTTGRLTGLAIDTDGIIFAQFSNGQSQTLGQVALANFTNPEGLTPVGSTGWSESYDSGVPTIGSPRTASLGQIRSSALEESNVDLSEQLVRLIVAQRNFQASAKTIETSDQVTQSILNI</sequence>
<proteinExistence type="inferred from homology"/>
<dbReference type="Pfam" id="PF06429">
    <property type="entry name" value="Flg_bbr_C"/>
    <property type="match status" value="1"/>
</dbReference>
<evidence type="ECO:0000259" key="6">
    <source>
        <dbReference type="Pfam" id="PF00460"/>
    </source>
</evidence>
<dbReference type="PANTHER" id="PTHR30435:SF1">
    <property type="entry name" value="FLAGELLAR HOOK PROTEIN FLGE"/>
    <property type="match status" value="1"/>
</dbReference>
<evidence type="ECO:0000313" key="11">
    <source>
        <dbReference type="Proteomes" id="UP001150830"/>
    </source>
</evidence>
<evidence type="ECO:0000259" key="7">
    <source>
        <dbReference type="Pfam" id="PF06429"/>
    </source>
</evidence>
<dbReference type="InterPro" id="IPR037925">
    <property type="entry name" value="FlgE/F/G-like"/>
</dbReference>
<dbReference type="RefSeq" id="WP_283174110.1">
    <property type="nucleotide sequence ID" value="NZ_JAPNOA010000029.1"/>
</dbReference>
<comment type="function">
    <text evidence="5">A flexible structure which links the flagellar filament to the drive apparatus in the basal body.</text>
</comment>
<evidence type="ECO:0000256" key="1">
    <source>
        <dbReference type="ARBA" id="ARBA00004117"/>
    </source>
</evidence>
<dbReference type="GO" id="GO:0071978">
    <property type="term" value="P:bacterial-type flagellum-dependent swarming motility"/>
    <property type="evidence" value="ECO:0007669"/>
    <property type="project" value="TreeGrafter"/>
</dbReference>
<gene>
    <name evidence="10" type="ORF">OUO13_11925</name>
</gene>
<dbReference type="Pfam" id="PF00460">
    <property type="entry name" value="Flg_bb_rod"/>
    <property type="match status" value="1"/>
</dbReference>
<dbReference type="Gene3D" id="2.60.98.20">
    <property type="entry name" value="Flagellar hook protein FlgE"/>
    <property type="match status" value="1"/>
</dbReference>
<evidence type="ECO:0000256" key="2">
    <source>
        <dbReference type="ARBA" id="ARBA00009677"/>
    </source>
</evidence>
<dbReference type="InterPro" id="IPR037058">
    <property type="entry name" value="Falgellar_hook_FlgE_sf"/>
</dbReference>
<organism evidence="10 11">
    <name type="scientific">Parathalassolituus penaei</name>
    <dbReference type="NCBI Taxonomy" id="2997323"/>
    <lineage>
        <taxon>Bacteria</taxon>
        <taxon>Pseudomonadati</taxon>
        <taxon>Pseudomonadota</taxon>
        <taxon>Gammaproteobacteria</taxon>
        <taxon>Oceanospirillales</taxon>
        <taxon>Oceanospirillaceae</taxon>
        <taxon>Parathalassolituus</taxon>
    </lineage>
</organism>
<dbReference type="Pfam" id="PF22692">
    <property type="entry name" value="LlgE_F_G_D1"/>
    <property type="match status" value="1"/>
</dbReference>
<feature type="domain" description="Flagellar hook protein FlgE/F/G-like D1" evidence="9">
    <location>
        <begin position="83"/>
        <end position="147"/>
    </location>
</feature>
<comment type="caution">
    <text evidence="10">The sequence shown here is derived from an EMBL/GenBank/DDBJ whole genome shotgun (WGS) entry which is preliminary data.</text>
</comment>
<dbReference type="NCBIfam" id="TIGR03506">
    <property type="entry name" value="FlgEFG_subfam"/>
    <property type="match status" value="2"/>
</dbReference>
<name>A0A9X3EFQ8_9GAMM</name>
<evidence type="ECO:0000259" key="9">
    <source>
        <dbReference type="Pfam" id="PF22692"/>
    </source>
</evidence>
<evidence type="ECO:0000259" key="8">
    <source>
        <dbReference type="Pfam" id="PF07559"/>
    </source>
</evidence>
<dbReference type="GO" id="GO:0009425">
    <property type="term" value="C:bacterial-type flagellum basal body"/>
    <property type="evidence" value="ECO:0007669"/>
    <property type="project" value="UniProtKB-SubCell"/>
</dbReference>
<dbReference type="Proteomes" id="UP001150830">
    <property type="component" value="Unassembled WGS sequence"/>
</dbReference>
<dbReference type="InterPro" id="IPR020013">
    <property type="entry name" value="Flagellar_FlgE/F/G"/>
</dbReference>
<evidence type="ECO:0000256" key="4">
    <source>
        <dbReference type="ARBA" id="ARBA00023143"/>
    </source>
</evidence>
<dbReference type="InterPro" id="IPR053967">
    <property type="entry name" value="LlgE_F_G-like_D1"/>
</dbReference>
<dbReference type="Pfam" id="PF07559">
    <property type="entry name" value="FlgE_D2"/>
    <property type="match status" value="1"/>
</dbReference>
<reference evidence="10" key="1">
    <citation type="submission" date="2022-11" db="EMBL/GenBank/DDBJ databases">
        <title>Parathalassolutuus dongxingensis gen. nov., sp. nov., a novel member of family Oceanospirillaceae isolated from a coastal shrimp pond in Guangxi, China.</title>
        <authorList>
            <person name="Chen H."/>
        </authorList>
    </citation>
    <scope>NUCLEOTIDE SEQUENCE</scope>
    <source>
        <strain evidence="10">G-43</strain>
    </source>
</reference>
<dbReference type="AlphaFoldDB" id="A0A9X3EFQ8"/>
<dbReference type="InterPro" id="IPR011491">
    <property type="entry name" value="FlgE_D2"/>
</dbReference>
<keyword evidence="11" id="KW-1185">Reference proteome</keyword>
<dbReference type="GO" id="GO:0009424">
    <property type="term" value="C:bacterial-type flagellum hook"/>
    <property type="evidence" value="ECO:0007669"/>
    <property type="project" value="TreeGrafter"/>
</dbReference>
<evidence type="ECO:0000313" key="10">
    <source>
        <dbReference type="EMBL" id="MCY0965899.1"/>
    </source>
</evidence>
<dbReference type="EMBL" id="JAPNOA010000029">
    <property type="protein sequence ID" value="MCY0965899.1"/>
    <property type="molecule type" value="Genomic_DNA"/>
</dbReference>